<dbReference type="InterPro" id="IPR037027">
    <property type="entry name" value="YqgF/RNaseH-like_dom_sf"/>
</dbReference>
<sequence length="314" mass="36366">MNFQSSSVGDLVSQNYVFAAVLHYFGISFYQYQTDSLEQVCKKHKVHVRQLTSELEEWALRKEPTTEELYLNPIEVLVAYLKKKHYYFVRQELPFLSNLISGITPEPEYNALMADLRIMFPLFVDDFIHHIHEEESRLFKRIELLQDIEASRFSLADALTILERDPIHLLAEVHEIHEDEMNGIRKLTSDYSLPAEAPLTMKVLYHELQNFERELVIHAQIEDELLFPKAVELEHLGTKRTGIAVTDPLKMLANPLETIETATLIDFLKAYCAKEQVDTLVLGLPIRLNGQDNEMTPKVMALKSVLKKHFQRSS</sequence>
<dbReference type="GO" id="GO:0006364">
    <property type="term" value="P:rRNA processing"/>
    <property type="evidence" value="ECO:0007669"/>
    <property type="project" value="InterPro"/>
</dbReference>
<name>A0AAD5KDE9_9CRUS</name>
<dbReference type="AlphaFoldDB" id="A0AAD5KDE9"/>
<evidence type="ECO:0000313" key="3">
    <source>
        <dbReference type="Proteomes" id="UP000820818"/>
    </source>
</evidence>
<dbReference type="InterPro" id="IPR005227">
    <property type="entry name" value="YqgF"/>
</dbReference>
<protein>
    <recommendedName>
        <fullName evidence="4">Hemerythrin-like domain-containing protein</fullName>
    </recommendedName>
</protein>
<organism evidence="2 3">
    <name type="scientific">Daphnia sinensis</name>
    <dbReference type="NCBI Taxonomy" id="1820382"/>
    <lineage>
        <taxon>Eukaryota</taxon>
        <taxon>Metazoa</taxon>
        <taxon>Ecdysozoa</taxon>
        <taxon>Arthropoda</taxon>
        <taxon>Crustacea</taxon>
        <taxon>Branchiopoda</taxon>
        <taxon>Diplostraca</taxon>
        <taxon>Cladocera</taxon>
        <taxon>Anomopoda</taxon>
        <taxon>Daphniidae</taxon>
        <taxon>Daphnia</taxon>
        <taxon>Daphnia similis group</taxon>
    </lineage>
</organism>
<dbReference type="InterPro" id="IPR012337">
    <property type="entry name" value="RNaseH-like_sf"/>
</dbReference>
<reference evidence="2" key="1">
    <citation type="submission" date="2022-05" db="EMBL/GenBank/DDBJ databases">
        <title>A multi-omics perspective on studying reproductive biology in Daphnia sinensis.</title>
        <authorList>
            <person name="Jia J."/>
        </authorList>
    </citation>
    <scope>NUCLEOTIDE SEQUENCE</scope>
    <source>
        <strain evidence="2">WSL</strain>
    </source>
</reference>
<dbReference type="SUPFAM" id="SSF53098">
    <property type="entry name" value="Ribonuclease H-like"/>
    <property type="match status" value="1"/>
</dbReference>
<keyword evidence="3" id="KW-1185">Reference proteome</keyword>
<dbReference type="InterPro" id="IPR019903">
    <property type="entry name" value="RIC_family"/>
</dbReference>
<dbReference type="CDD" id="cd16964">
    <property type="entry name" value="YqgF"/>
    <property type="match status" value="1"/>
</dbReference>
<evidence type="ECO:0000256" key="1">
    <source>
        <dbReference type="ARBA" id="ARBA00004496"/>
    </source>
</evidence>
<dbReference type="PANTHER" id="PTHR36438:SF1">
    <property type="entry name" value="IRON-SULFUR CLUSTER REPAIR PROTEIN YTFE"/>
    <property type="match status" value="1"/>
</dbReference>
<dbReference type="EMBL" id="WJBH02000308">
    <property type="protein sequence ID" value="KAI9549342.1"/>
    <property type="molecule type" value="Genomic_DNA"/>
</dbReference>
<comment type="subcellular location">
    <subcellularLocation>
        <location evidence="1">Cytoplasm</location>
    </subcellularLocation>
</comment>
<gene>
    <name evidence="2" type="ORF">GHT06_003708</name>
</gene>
<dbReference type="PANTHER" id="PTHR36438">
    <property type="entry name" value="IRON-SULFUR CLUSTER REPAIR PROTEIN YTFE"/>
    <property type="match status" value="1"/>
</dbReference>
<proteinExistence type="predicted"/>
<dbReference type="Gene3D" id="1.20.120.520">
    <property type="entry name" value="nmb1532 protein domain like"/>
    <property type="match status" value="1"/>
</dbReference>
<evidence type="ECO:0000313" key="2">
    <source>
        <dbReference type="EMBL" id="KAI9549342.1"/>
    </source>
</evidence>
<accession>A0AAD5KDE9</accession>
<dbReference type="Pfam" id="PF03652">
    <property type="entry name" value="RuvX"/>
    <property type="match status" value="1"/>
</dbReference>
<comment type="caution">
    <text evidence="2">The sequence shown here is derived from an EMBL/GenBank/DDBJ whole genome shotgun (WGS) entry which is preliminary data.</text>
</comment>
<dbReference type="Gene3D" id="3.30.420.140">
    <property type="entry name" value="YqgF/RNase H-like domain"/>
    <property type="match status" value="1"/>
</dbReference>
<evidence type="ECO:0008006" key="4">
    <source>
        <dbReference type="Google" id="ProtNLM"/>
    </source>
</evidence>
<dbReference type="Proteomes" id="UP000820818">
    <property type="component" value="Unassembled WGS sequence"/>
</dbReference>
<dbReference type="GO" id="GO:0005737">
    <property type="term" value="C:cytoplasm"/>
    <property type="evidence" value="ECO:0007669"/>
    <property type="project" value="UniProtKB-SubCell"/>
</dbReference>